<organism evidence="2 3">
    <name type="scientific">Dictyobacter arantiisoli</name>
    <dbReference type="NCBI Taxonomy" id="2014874"/>
    <lineage>
        <taxon>Bacteria</taxon>
        <taxon>Bacillati</taxon>
        <taxon>Chloroflexota</taxon>
        <taxon>Ktedonobacteria</taxon>
        <taxon>Ktedonobacterales</taxon>
        <taxon>Dictyobacteraceae</taxon>
        <taxon>Dictyobacter</taxon>
    </lineage>
</organism>
<evidence type="ECO:0000313" key="2">
    <source>
        <dbReference type="EMBL" id="GCF07083.1"/>
    </source>
</evidence>
<evidence type="ECO:0000313" key="3">
    <source>
        <dbReference type="Proteomes" id="UP000322530"/>
    </source>
</evidence>
<feature type="chain" id="PRO_5022670424" description="Ig-like domain-containing protein" evidence="1">
    <location>
        <begin position="33"/>
        <end position="138"/>
    </location>
</feature>
<feature type="signal peptide" evidence="1">
    <location>
        <begin position="1"/>
        <end position="32"/>
    </location>
</feature>
<sequence length="138" mass="14846">MKQHPLRFLLIPALLCALFGATYLSTAGTARAAVVQSHTVTPLISRVGCTFTGTQASMYTDYGQNLDCFWGTGSEYVAIYNVTGLYSGAWTLSFSWIGCDGSAHESKLNPYTSVTSQNAPNGFAGCTYISRITYISLS</sequence>
<accession>A0A5A5T7U5</accession>
<dbReference type="Gene3D" id="2.60.20.30">
    <property type="match status" value="1"/>
</dbReference>
<dbReference type="InterPro" id="IPR015791">
    <property type="entry name" value="Antimic/Inh_G_crystallin-like"/>
</dbReference>
<keyword evidence="3" id="KW-1185">Reference proteome</keyword>
<protein>
    <recommendedName>
        <fullName evidence="4">Ig-like domain-containing protein</fullName>
    </recommendedName>
</protein>
<dbReference type="EMBL" id="BIXY01000005">
    <property type="protein sequence ID" value="GCF07083.1"/>
    <property type="molecule type" value="Genomic_DNA"/>
</dbReference>
<reference evidence="2 3" key="1">
    <citation type="submission" date="2019-01" db="EMBL/GenBank/DDBJ databases">
        <title>Draft genome sequence of Dictyobacter sp. Uno17.</title>
        <authorList>
            <person name="Wang C.M."/>
            <person name="Zheng Y."/>
            <person name="Sakai Y."/>
            <person name="Abe K."/>
            <person name="Yokota A."/>
            <person name="Yabe S."/>
        </authorList>
    </citation>
    <scope>NUCLEOTIDE SEQUENCE [LARGE SCALE GENOMIC DNA]</scope>
    <source>
        <strain evidence="2 3">Uno17</strain>
    </source>
</reference>
<keyword evidence="1" id="KW-0732">Signal</keyword>
<evidence type="ECO:0008006" key="4">
    <source>
        <dbReference type="Google" id="ProtNLM"/>
    </source>
</evidence>
<gene>
    <name evidence="2" type="ORF">KDI_06470</name>
</gene>
<comment type="caution">
    <text evidence="2">The sequence shown here is derived from an EMBL/GenBank/DDBJ whole genome shotgun (WGS) entry which is preliminary data.</text>
</comment>
<dbReference type="Proteomes" id="UP000322530">
    <property type="component" value="Unassembled WGS sequence"/>
</dbReference>
<evidence type="ECO:0000256" key="1">
    <source>
        <dbReference type="SAM" id="SignalP"/>
    </source>
</evidence>
<dbReference type="AlphaFoldDB" id="A0A5A5T7U5"/>
<name>A0A5A5T7U5_9CHLR</name>
<proteinExistence type="predicted"/>